<evidence type="ECO:0000313" key="2">
    <source>
        <dbReference type="EMBL" id="VBB05243.1"/>
    </source>
</evidence>
<protein>
    <submittedName>
        <fullName evidence="2">Uncharacterized protein</fullName>
    </submittedName>
</protein>
<dbReference type="AlphaFoldDB" id="A0A498R4X9"/>
<dbReference type="EMBL" id="UPPP01000054">
    <property type="protein sequence ID" value="VBB05243.1"/>
    <property type="molecule type" value="Genomic_DNA"/>
</dbReference>
<name>A0A498R4X9_9FIRM</name>
<evidence type="ECO:0000313" key="3">
    <source>
        <dbReference type="Proteomes" id="UP000277811"/>
    </source>
</evidence>
<gene>
    <name evidence="2" type="ORF">LUCI_0450</name>
</gene>
<organism evidence="2 3">
    <name type="scientific">Lucifera butyrica</name>
    <dbReference type="NCBI Taxonomy" id="1351585"/>
    <lineage>
        <taxon>Bacteria</taxon>
        <taxon>Bacillati</taxon>
        <taxon>Bacillota</taxon>
        <taxon>Negativicutes</taxon>
        <taxon>Veillonellales</taxon>
        <taxon>Veillonellaceae</taxon>
        <taxon>Lucifera</taxon>
    </lineage>
</organism>
<dbReference type="Proteomes" id="UP000277811">
    <property type="component" value="Unassembled WGS sequence"/>
</dbReference>
<keyword evidence="1" id="KW-1133">Transmembrane helix</keyword>
<feature type="transmembrane region" description="Helical" evidence="1">
    <location>
        <begin position="6"/>
        <end position="30"/>
    </location>
</feature>
<keyword evidence="1" id="KW-0472">Membrane</keyword>
<sequence length="35" mass="3912">MDVAHIADLLCSVSAITPWLLSLTLLYFLLTAYQD</sequence>
<accession>A0A498R4X9</accession>
<evidence type="ECO:0000256" key="1">
    <source>
        <dbReference type="SAM" id="Phobius"/>
    </source>
</evidence>
<keyword evidence="3" id="KW-1185">Reference proteome</keyword>
<reference evidence="2 3" key="1">
    <citation type="submission" date="2018-06" db="EMBL/GenBank/DDBJ databases">
        <authorList>
            <person name="Strepis N."/>
        </authorList>
    </citation>
    <scope>NUCLEOTIDE SEQUENCE [LARGE SCALE GENOMIC DNA]</scope>
    <source>
        <strain evidence="2">LUCI</strain>
    </source>
</reference>
<proteinExistence type="predicted"/>
<keyword evidence="1" id="KW-0812">Transmembrane</keyword>